<evidence type="ECO:0000313" key="2">
    <source>
        <dbReference type="EMBL" id="KAK7755044.1"/>
    </source>
</evidence>
<dbReference type="AlphaFoldDB" id="A0AAN9YUQ3"/>
<evidence type="ECO:0000256" key="1">
    <source>
        <dbReference type="SAM" id="MobiDB-lite"/>
    </source>
</evidence>
<protein>
    <recommendedName>
        <fullName evidence="4">DNA polymerase delta subunit 4</fullName>
    </recommendedName>
</protein>
<evidence type="ECO:0008006" key="4">
    <source>
        <dbReference type="Google" id="ProtNLM"/>
    </source>
</evidence>
<accession>A0AAN9YUQ3</accession>
<organism evidence="2 3">
    <name type="scientific">Diatrype stigma</name>
    <dbReference type="NCBI Taxonomy" id="117547"/>
    <lineage>
        <taxon>Eukaryota</taxon>
        <taxon>Fungi</taxon>
        <taxon>Dikarya</taxon>
        <taxon>Ascomycota</taxon>
        <taxon>Pezizomycotina</taxon>
        <taxon>Sordariomycetes</taxon>
        <taxon>Xylariomycetidae</taxon>
        <taxon>Xylariales</taxon>
        <taxon>Diatrypaceae</taxon>
        <taxon>Diatrype</taxon>
    </lineage>
</organism>
<dbReference type="PANTHER" id="PTHR14303:SF0">
    <property type="entry name" value="DNA POLYMERASE DELTA SUBUNIT 4"/>
    <property type="match status" value="1"/>
</dbReference>
<dbReference type="Pfam" id="PF04081">
    <property type="entry name" value="DNA_pol_delta_4"/>
    <property type="match status" value="1"/>
</dbReference>
<name>A0AAN9YUQ3_9PEZI</name>
<evidence type="ECO:0000313" key="3">
    <source>
        <dbReference type="Proteomes" id="UP001320420"/>
    </source>
</evidence>
<gene>
    <name evidence="2" type="ORF">SLS62_002859</name>
</gene>
<comment type="caution">
    <text evidence="2">The sequence shown here is derived from an EMBL/GenBank/DDBJ whole genome shotgun (WGS) entry which is preliminary data.</text>
</comment>
<dbReference type="EMBL" id="JAKJXP020000015">
    <property type="protein sequence ID" value="KAK7755044.1"/>
    <property type="molecule type" value="Genomic_DNA"/>
</dbReference>
<dbReference type="PANTHER" id="PTHR14303">
    <property type="entry name" value="DNA POLYMERASE DELTA SUBUNIT 4"/>
    <property type="match status" value="1"/>
</dbReference>
<dbReference type="GO" id="GO:0003887">
    <property type="term" value="F:DNA-directed DNA polymerase activity"/>
    <property type="evidence" value="ECO:0007669"/>
    <property type="project" value="TreeGrafter"/>
</dbReference>
<keyword evidence="3" id="KW-1185">Reference proteome</keyword>
<feature type="compositionally biased region" description="Low complexity" evidence="1">
    <location>
        <begin position="72"/>
        <end position="82"/>
    </location>
</feature>
<dbReference type="GO" id="GO:0000731">
    <property type="term" value="P:DNA synthesis involved in DNA repair"/>
    <property type="evidence" value="ECO:0007669"/>
    <property type="project" value="InterPro"/>
</dbReference>
<feature type="compositionally biased region" description="Polar residues" evidence="1">
    <location>
        <begin position="35"/>
        <end position="46"/>
    </location>
</feature>
<dbReference type="GO" id="GO:0043625">
    <property type="term" value="C:delta DNA polymerase complex"/>
    <property type="evidence" value="ECO:0007669"/>
    <property type="project" value="TreeGrafter"/>
</dbReference>
<proteinExistence type="predicted"/>
<reference evidence="2 3" key="1">
    <citation type="submission" date="2024-02" db="EMBL/GenBank/DDBJ databases">
        <title>De novo assembly and annotation of 12 fungi associated with fruit tree decline syndrome in Ontario, Canada.</title>
        <authorList>
            <person name="Sulman M."/>
            <person name="Ellouze W."/>
            <person name="Ilyukhin E."/>
        </authorList>
    </citation>
    <scope>NUCLEOTIDE SEQUENCE [LARGE SCALE GENOMIC DNA]</scope>
    <source>
        <strain evidence="2 3">M11/M66-122</strain>
    </source>
</reference>
<sequence length="203" mass="22705">MPTTRRSAGGAAGKQQSTLSFNHRVTKPVPKSAKSLVSTTPTTQSPLGKHVLKAEEAEEEDEKSVDIDEATKAANSEQQQAEAAEKKSEAELRAQKIGDRRIEQYWRGLESERMTRRVHQEDLSLAEKVLRYWDVSSQYGIIGMQPCVGISRMKRWQRADRLGLKPPVEVLAVLLREERKNTEGIERAHIDEILNSTASVGVS</sequence>
<dbReference type="InterPro" id="IPR007218">
    <property type="entry name" value="DNA_pol_delta_4"/>
</dbReference>
<feature type="compositionally biased region" description="Polar residues" evidence="1">
    <location>
        <begin position="14"/>
        <end position="23"/>
    </location>
</feature>
<dbReference type="GO" id="GO:0006261">
    <property type="term" value="P:DNA-templated DNA replication"/>
    <property type="evidence" value="ECO:0007669"/>
    <property type="project" value="TreeGrafter"/>
</dbReference>
<dbReference type="Proteomes" id="UP001320420">
    <property type="component" value="Unassembled WGS sequence"/>
</dbReference>
<feature type="region of interest" description="Disordered" evidence="1">
    <location>
        <begin position="1"/>
        <end position="91"/>
    </location>
</feature>